<dbReference type="AlphaFoldDB" id="A0AAY4C848"/>
<reference evidence="2" key="2">
    <citation type="submission" date="2025-08" db="UniProtKB">
        <authorList>
            <consortium name="Ensembl"/>
        </authorList>
    </citation>
    <scope>IDENTIFICATION</scope>
</reference>
<proteinExistence type="predicted"/>
<reference evidence="2" key="3">
    <citation type="submission" date="2025-09" db="UniProtKB">
        <authorList>
            <consortium name="Ensembl"/>
        </authorList>
    </citation>
    <scope>IDENTIFICATION</scope>
</reference>
<keyword evidence="3" id="KW-1185">Reference proteome</keyword>
<evidence type="ECO:0000313" key="3">
    <source>
        <dbReference type="Proteomes" id="UP000694580"/>
    </source>
</evidence>
<accession>A0AAY4C848</accession>
<feature type="compositionally biased region" description="Acidic residues" evidence="1">
    <location>
        <begin position="373"/>
        <end position="392"/>
    </location>
</feature>
<evidence type="ECO:0000256" key="1">
    <source>
        <dbReference type="SAM" id="MobiDB-lite"/>
    </source>
</evidence>
<dbReference type="Ensembl" id="ENSDCDT00010035751.1">
    <property type="protein sequence ID" value="ENSDCDP00010028969.1"/>
    <property type="gene ID" value="ENSDCDG00010018266.1"/>
</dbReference>
<organism evidence="2 3">
    <name type="scientific">Denticeps clupeoides</name>
    <name type="common">denticle herring</name>
    <dbReference type="NCBI Taxonomy" id="299321"/>
    <lineage>
        <taxon>Eukaryota</taxon>
        <taxon>Metazoa</taxon>
        <taxon>Chordata</taxon>
        <taxon>Craniata</taxon>
        <taxon>Vertebrata</taxon>
        <taxon>Euteleostomi</taxon>
        <taxon>Actinopterygii</taxon>
        <taxon>Neopterygii</taxon>
        <taxon>Teleostei</taxon>
        <taxon>Clupei</taxon>
        <taxon>Clupeiformes</taxon>
        <taxon>Denticipitoidei</taxon>
        <taxon>Denticipitidae</taxon>
        <taxon>Denticeps</taxon>
    </lineage>
</organism>
<feature type="region of interest" description="Disordered" evidence="1">
    <location>
        <begin position="354"/>
        <end position="406"/>
    </location>
</feature>
<feature type="region of interest" description="Disordered" evidence="1">
    <location>
        <begin position="153"/>
        <end position="180"/>
    </location>
</feature>
<dbReference type="Proteomes" id="UP000694580">
    <property type="component" value="Chromosome 7"/>
</dbReference>
<protein>
    <submittedName>
        <fullName evidence="2">Uncharacterized protein</fullName>
    </submittedName>
</protein>
<name>A0AAY4C848_9TELE</name>
<gene>
    <name evidence="2" type="primary">si:dkeyp-113d7.10</name>
</gene>
<dbReference type="GeneTree" id="ENSGT01030000235009"/>
<evidence type="ECO:0000313" key="2">
    <source>
        <dbReference type="Ensembl" id="ENSDCDP00010028969.1"/>
    </source>
</evidence>
<reference evidence="2 3" key="1">
    <citation type="submission" date="2020-06" db="EMBL/GenBank/DDBJ databases">
        <authorList>
            <consortium name="Wellcome Sanger Institute Data Sharing"/>
        </authorList>
    </citation>
    <scope>NUCLEOTIDE SEQUENCE [LARGE SCALE GENOMIC DNA]</scope>
</reference>
<sequence length="457" mass="51064">MNGTLYISFFQGQLESALEQVVQLAVQEITKTVGASLNALLLETAARDQENQRLRLRLQAKGGAKCDAARAEGAERGVRQGAPRLEQKGRAVVQLKVVMEQVLEFALCELTKIVEDSFDDLFLELTKKDSETDALRDRLRAWGKDVREERKGSITAAAVEERDNDSDSPGSSERARQELFGGRNLKQEVLEKKEQATSRETMNEPDKQKVLNVTQDWVPIMDKVFGQKWCSDLWKIKELKAVKAEDNTDLATGPTPNMEALIRETLDPPPPGAKTDKEKLQWLETEPMKVVIPPSNSQGEPVVCNTGDESQMKSPSMLHRLLTLPSQLLEGEEESMEGIPSLSEAPCDADIPLALDKKTSPASPTSAKGNDKADDDDEEEEEDEEEKSDDSDCSFSPKAKSKKQHVCKQCDDKMKNAFQDPHLQDKETKKSIRIDNSTRPLCKDILHSFCVCVYIYI</sequence>